<evidence type="ECO:0000313" key="3">
    <source>
        <dbReference type="Proteomes" id="UP001159364"/>
    </source>
</evidence>
<comment type="caution">
    <text evidence="2">The sequence shown here is derived from an EMBL/GenBank/DDBJ whole genome shotgun (WGS) entry which is preliminary data.</text>
</comment>
<gene>
    <name evidence="2" type="ORF">K2173_021616</name>
</gene>
<proteinExistence type="predicted"/>
<dbReference type="Pfam" id="PF07466">
    <property type="entry name" value="DUF1517"/>
    <property type="match status" value="1"/>
</dbReference>
<keyword evidence="1" id="KW-1133">Transmembrane helix</keyword>
<dbReference type="PIRSF" id="PIRSF037221">
    <property type="entry name" value="DUF1517"/>
    <property type="match status" value="1"/>
</dbReference>
<dbReference type="PANTHER" id="PTHR33975">
    <property type="entry name" value="MYELIN-ASSOCIATED OLIGODENDROCYTE BASIC PROTEIN"/>
    <property type="match status" value="1"/>
</dbReference>
<keyword evidence="1" id="KW-0472">Membrane</keyword>
<feature type="transmembrane region" description="Helical" evidence="1">
    <location>
        <begin position="109"/>
        <end position="130"/>
    </location>
</feature>
<dbReference type="InterPro" id="IPR010903">
    <property type="entry name" value="DUF1517"/>
</dbReference>
<name>A0AAV8TNV4_9ROSI</name>
<evidence type="ECO:0000313" key="2">
    <source>
        <dbReference type="EMBL" id="KAJ8768463.1"/>
    </source>
</evidence>
<dbReference type="EMBL" id="JAIWQS010000004">
    <property type="protein sequence ID" value="KAJ8768463.1"/>
    <property type="molecule type" value="Genomic_DNA"/>
</dbReference>
<dbReference type="InterPro" id="IPR053023">
    <property type="entry name" value="FLAP_modulator"/>
</dbReference>
<organism evidence="2 3">
    <name type="scientific">Erythroxylum novogranatense</name>
    <dbReference type="NCBI Taxonomy" id="1862640"/>
    <lineage>
        <taxon>Eukaryota</taxon>
        <taxon>Viridiplantae</taxon>
        <taxon>Streptophyta</taxon>
        <taxon>Embryophyta</taxon>
        <taxon>Tracheophyta</taxon>
        <taxon>Spermatophyta</taxon>
        <taxon>Magnoliopsida</taxon>
        <taxon>eudicotyledons</taxon>
        <taxon>Gunneridae</taxon>
        <taxon>Pentapetalae</taxon>
        <taxon>rosids</taxon>
        <taxon>fabids</taxon>
        <taxon>Malpighiales</taxon>
        <taxon>Erythroxylaceae</taxon>
        <taxon>Erythroxylum</taxon>
    </lineage>
</organism>
<keyword evidence="3" id="KW-1185">Reference proteome</keyword>
<dbReference type="GO" id="GO:0009507">
    <property type="term" value="C:chloroplast"/>
    <property type="evidence" value="ECO:0007669"/>
    <property type="project" value="TreeGrafter"/>
</dbReference>
<accession>A0AAV8TNV4</accession>
<evidence type="ECO:0000256" key="1">
    <source>
        <dbReference type="SAM" id="Phobius"/>
    </source>
</evidence>
<reference evidence="2 3" key="1">
    <citation type="submission" date="2021-09" db="EMBL/GenBank/DDBJ databases">
        <title>Genomic insights and catalytic innovation underlie evolution of tropane alkaloids biosynthesis.</title>
        <authorList>
            <person name="Wang Y.-J."/>
            <person name="Tian T."/>
            <person name="Huang J.-P."/>
            <person name="Huang S.-X."/>
        </authorList>
    </citation>
    <scope>NUCLEOTIDE SEQUENCE [LARGE SCALE GENOMIC DNA]</scope>
    <source>
        <strain evidence="2">KIB-2018</strain>
        <tissue evidence="2">Leaf</tissue>
    </source>
</reference>
<dbReference type="Proteomes" id="UP001159364">
    <property type="component" value="Linkage Group LG04"/>
</dbReference>
<dbReference type="PANTHER" id="PTHR33975:SF8">
    <property type="match status" value="1"/>
</dbReference>
<keyword evidence="1" id="KW-0812">Transmembrane</keyword>
<sequence>MHSIPETIKTGTTFKMVSQRTATLTLFLSFLSSLVLPASFAASGGRMGGGSFSTSSLSFDEDERSSSYYHSHDYHHHHHYGVYEMYDAGRGSSSFQNVKQNEGRESDGFSVAGVSVFSVFVLGTISFFVYRDYLKNRGSVIVVQIGVQGKSSSLQRELNEIAKTTDTSSLKGWRHILRESTLALLRHPDNFISGHASVKSFWSTESVEKRFKKLVLEEREKFDMESLTNVNNVKRQKVLIPKASKLGKSYMVVTVLLAAKGLYTVPTVQSADDMEDTLRSLHTSADKLLAIEVFWTPQDENDTLSEEEFLENYPLLKPI</sequence>
<dbReference type="AlphaFoldDB" id="A0AAV8TNV4"/>
<protein>
    <submittedName>
        <fullName evidence="2">Uncharacterized protein</fullName>
    </submittedName>
</protein>